<comment type="caution">
    <text evidence="1">The sequence shown here is derived from an EMBL/GenBank/DDBJ whole genome shotgun (WGS) entry which is preliminary data.</text>
</comment>
<evidence type="ECO:0000313" key="2">
    <source>
        <dbReference type="Proteomes" id="UP000324222"/>
    </source>
</evidence>
<dbReference type="EMBL" id="VSRR010044496">
    <property type="protein sequence ID" value="MPC76898.1"/>
    <property type="molecule type" value="Genomic_DNA"/>
</dbReference>
<dbReference type="Proteomes" id="UP000324222">
    <property type="component" value="Unassembled WGS sequence"/>
</dbReference>
<organism evidence="1 2">
    <name type="scientific">Portunus trituberculatus</name>
    <name type="common">Swimming crab</name>
    <name type="synonym">Neptunus trituberculatus</name>
    <dbReference type="NCBI Taxonomy" id="210409"/>
    <lineage>
        <taxon>Eukaryota</taxon>
        <taxon>Metazoa</taxon>
        <taxon>Ecdysozoa</taxon>
        <taxon>Arthropoda</taxon>
        <taxon>Crustacea</taxon>
        <taxon>Multicrustacea</taxon>
        <taxon>Malacostraca</taxon>
        <taxon>Eumalacostraca</taxon>
        <taxon>Eucarida</taxon>
        <taxon>Decapoda</taxon>
        <taxon>Pleocyemata</taxon>
        <taxon>Brachyura</taxon>
        <taxon>Eubrachyura</taxon>
        <taxon>Portunoidea</taxon>
        <taxon>Portunidae</taxon>
        <taxon>Portuninae</taxon>
        <taxon>Portunus</taxon>
    </lineage>
</organism>
<sequence>MRQIDSATDWRLLRAQAYNPFRIDFIYWGTSCTHTRRCLLTPYQALSSTTTTTTTITITAIVTATPHLAALNTWTHVGGVQVNWEQKEACEPSPECDCLWWKGGG</sequence>
<accession>A0A5B7I7Q3</accession>
<evidence type="ECO:0000313" key="1">
    <source>
        <dbReference type="EMBL" id="MPC76898.1"/>
    </source>
</evidence>
<protein>
    <submittedName>
        <fullName evidence="1">Uncharacterized protein</fullName>
    </submittedName>
</protein>
<gene>
    <name evidence="1" type="ORF">E2C01_071333</name>
</gene>
<keyword evidence="2" id="KW-1185">Reference proteome</keyword>
<reference evidence="1 2" key="1">
    <citation type="submission" date="2019-05" db="EMBL/GenBank/DDBJ databases">
        <title>Another draft genome of Portunus trituberculatus and its Hox gene families provides insights of decapod evolution.</title>
        <authorList>
            <person name="Jeong J.-H."/>
            <person name="Song I."/>
            <person name="Kim S."/>
            <person name="Choi T."/>
            <person name="Kim D."/>
            <person name="Ryu S."/>
            <person name="Kim W."/>
        </authorList>
    </citation>
    <scope>NUCLEOTIDE SEQUENCE [LARGE SCALE GENOMIC DNA]</scope>
    <source>
        <tissue evidence="1">Muscle</tissue>
    </source>
</reference>
<name>A0A5B7I7Q3_PORTR</name>
<dbReference type="AlphaFoldDB" id="A0A5B7I7Q3"/>
<proteinExistence type="predicted"/>